<reference evidence="2 3" key="1">
    <citation type="submission" date="2024-06" db="EMBL/GenBank/DDBJ databases">
        <title>The draft genome of Grus japonensis, version 3.</title>
        <authorList>
            <person name="Nabeshima K."/>
            <person name="Suzuki S."/>
            <person name="Onuma M."/>
        </authorList>
    </citation>
    <scope>NUCLEOTIDE SEQUENCE [LARGE SCALE GENOMIC DNA]</scope>
    <source>
        <strain evidence="2 3">451A</strain>
    </source>
</reference>
<dbReference type="InterPro" id="IPR000477">
    <property type="entry name" value="RT_dom"/>
</dbReference>
<feature type="domain" description="Reverse transcriptase" evidence="1">
    <location>
        <begin position="1"/>
        <end position="177"/>
    </location>
</feature>
<gene>
    <name evidence="2" type="ORF">GRJ2_001022100</name>
</gene>
<name>A0ABC9WJB5_GRUJA</name>
<proteinExistence type="predicted"/>
<evidence type="ECO:0000313" key="2">
    <source>
        <dbReference type="EMBL" id="GAB0185568.1"/>
    </source>
</evidence>
<keyword evidence="3" id="KW-1185">Reference proteome</keyword>
<dbReference type="Pfam" id="PF00078">
    <property type="entry name" value="RVT_1"/>
    <property type="match status" value="1"/>
</dbReference>
<sequence>MQLRRFPADYERLTGWVDEGRAVDVFYLNFSKAFDTVSHNILTSKLRKCGLDEWTVRCIENWLNGRAQSVVISDAESSWRPVANGVPQGSVLCPVLLNMFIHDLDKGTGCTLSKFADDTKLGGVADTPEGCAAIQQDLDRLERWAERNLKKFNKGKCRVLHLGRNNPKHQYRLGVDLLGSSAAEKDLGVLMWSSP</sequence>
<evidence type="ECO:0000259" key="1">
    <source>
        <dbReference type="PROSITE" id="PS50878"/>
    </source>
</evidence>
<organism evidence="2 3">
    <name type="scientific">Grus japonensis</name>
    <name type="common">Japanese crane</name>
    <name type="synonym">Red-crowned crane</name>
    <dbReference type="NCBI Taxonomy" id="30415"/>
    <lineage>
        <taxon>Eukaryota</taxon>
        <taxon>Metazoa</taxon>
        <taxon>Chordata</taxon>
        <taxon>Craniata</taxon>
        <taxon>Vertebrata</taxon>
        <taxon>Euteleostomi</taxon>
        <taxon>Archelosauria</taxon>
        <taxon>Archosauria</taxon>
        <taxon>Dinosauria</taxon>
        <taxon>Saurischia</taxon>
        <taxon>Theropoda</taxon>
        <taxon>Coelurosauria</taxon>
        <taxon>Aves</taxon>
        <taxon>Neognathae</taxon>
        <taxon>Neoaves</taxon>
        <taxon>Gruiformes</taxon>
        <taxon>Gruidae</taxon>
        <taxon>Grus</taxon>
    </lineage>
</organism>
<dbReference type="EMBL" id="BAAFJT010000003">
    <property type="protein sequence ID" value="GAB0185568.1"/>
    <property type="molecule type" value="Genomic_DNA"/>
</dbReference>
<dbReference type="Proteomes" id="UP001623348">
    <property type="component" value="Unassembled WGS sequence"/>
</dbReference>
<dbReference type="PANTHER" id="PTHR33332">
    <property type="entry name" value="REVERSE TRANSCRIPTASE DOMAIN-CONTAINING PROTEIN"/>
    <property type="match status" value="1"/>
</dbReference>
<dbReference type="AlphaFoldDB" id="A0ABC9WJB5"/>
<comment type="caution">
    <text evidence="2">The sequence shown here is derived from an EMBL/GenBank/DDBJ whole genome shotgun (WGS) entry which is preliminary data.</text>
</comment>
<dbReference type="PROSITE" id="PS50878">
    <property type="entry name" value="RT_POL"/>
    <property type="match status" value="1"/>
</dbReference>
<accession>A0ABC9WJB5</accession>
<evidence type="ECO:0000313" key="3">
    <source>
        <dbReference type="Proteomes" id="UP001623348"/>
    </source>
</evidence>
<protein>
    <submittedName>
        <fullName evidence="2">Mitochondrial enolase superfamily member 1</fullName>
    </submittedName>
</protein>